<dbReference type="EMBL" id="JXJQ01000011">
    <property type="protein sequence ID" value="KJY60412.1"/>
    <property type="molecule type" value="Genomic_DNA"/>
</dbReference>
<dbReference type="SUPFAM" id="SSF47413">
    <property type="entry name" value="lambda repressor-like DNA-binding domains"/>
    <property type="match status" value="1"/>
</dbReference>
<evidence type="ECO:0000313" key="2">
    <source>
        <dbReference type="EMBL" id="KJY60412.1"/>
    </source>
</evidence>
<dbReference type="HOGENOM" id="CLU_201189_0_0_9"/>
<dbReference type="InterPro" id="IPR013975">
    <property type="entry name" value="Tscrpt_reg_BetR_N"/>
</dbReference>
<dbReference type="Pfam" id="PF08667">
    <property type="entry name" value="BetR"/>
    <property type="match status" value="1"/>
</dbReference>
<evidence type="ECO:0000313" key="3">
    <source>
        <dbReference type="Proteomes" id="UP000033558"/>
    </source>
</evidence>
<dbReference type="InterPro" id="IPR010982">
    <property type="entry name" value="Lambda_DNA-bd_dom_sf"/>
</dbReference>
<dbReference type="Proteomes" id="UP000033558">
    <property type="component" value="Unassembled WGS sequence"/>
</dbReference>
<dbReference type="GO" id="GO:0003677">
    <property type="term" value="F:DNA binding"/>
    <property type="evidence" value="ECO:0007669"/>
    <property type="project" value="InterPro"/>
</dbReference>
<organism evidence="2 3">
    <name type="scientific">Bombilactobacillus mellifer</name>
    <dbReference type="NCBI Taxonomy" id="1218492"/>
    <lineage>
        <taxon>Bacteria</taxon>
        <taxon>Bacillati</taxon>
        <taxon>Bacillota</taxon>
        <taxon>Bacilli</taxon>
        <taxon>Lactobacillales</taxon>
        <taxon>Lactobacillaceae</taxon>
        <taxon>Bombilactobacillus</taxon>
    </lineage>
</organism>
<proteinExistence type="predicted"/>
<evidence type="ECO:0000259" key="1">
    <source>
        <dbReference type="Pfam" id="PF08667"/>
    </source>
</evidence>
<dbReference type="OrthoDB" id="2307759at2"/>
<keyword evidence="3" id="KW-1185">Reference proteome</keyword>
<reference evidence="2 3" key="1">
    <citation type="submission" date="2015-01" db="EMBL/GenBank/DDBJ databases">
        <title>Comparative genomics of the lactic acid bacteria isolated from the honey bee gut.</title>
        <authorList>
            <person name="Ellegaard K.M."/>
            <person name="Tamarit D."/>
            <person name="Javelind E."/>
            <person name="Olofsson T."/>
            <person name="Andersson S.G."/>
            <person name="Vasquez A."/>
        </authorList>
    </citation>
    <scope>NUCLEOTIDE SEQUENCE [LARGE SCALE GENOMIC DNA]</scope>
    <source>
        <strain evidence="2 3">Bin4</strain>
    </source>
</reference>
<dbReference type="Gene3D" id="1.10.260.40">
    <property type="entry name" value="lambda repressor-like DNA-binding domains"/>
    <property type="match status" value="1"/>
</dbReference>
<dbReference type="RefSeq" id="WP_046317731.1">
    <property type="nucleotide sequence ID" value="NZ_JAMBJK010000016.1"/>
</dbReference>
<protein>
    <recommendedName>
        <fullName evidence="1">Transcription regulator BetR N-terminal domain-containing protein</fullName>
    </recommendedName>
</protein>
<sequence>MAEANELLGYLKGHHIKQQEVAQIIGRSLSTTNRKINNKSDFTKSEIKKLHETLNIPFDILL</sequence>
<gene>
    <name evidence="2" type="ORF">JG30_15340</name>
</gene>
<dbReference type="PATRIC" id="fig|1218492.5.peg.1590"/>
<accession>A0A0F4LNI8</accession>
<feature type="domain" description="Transcription regulator BetR N-terminal" evidence="1">
    <location>
        <begin position="17"/>
        <end position="62"/>
    </location>
</feature>
<comment type="caution">
    <text evidence="2">The sequence shown here is derived from an EMBL/GenBank/DDBJ whole genome shotgun (WGS) entry which is preliminary data.</text>
</comment>
<dbReference type="AlphaFoldDB" id="A0A0F4LNI8"/>
<name>A0A0F4LNI8_9LACO</name>